<dbReference type="EMBL" id="SDPL01000131">
    <property type="protein sequence ID" value="RXZ48081.1"/>
    <property type="molecule type" value="Genomic_DNA"/>
</dbReference>
<dbReference type="Proteomes" id="UP000292881">
    <property type="component" value="Unassembled WGS sequence"/>
</dbReference>
<comment type="caution">
    <text evidence="1">The sequence shown here is derived from an EMBL/GenBank/DDBJ whole genome shotgun (WGS) entry which is preliminary data.</text>
</comment>
<sequence>MPSQICIEVDGKTLCFPLYEPVRRRWVDPFGPTPDPWGNIFGPHPEPWRDLVILDVLVDLARSLSERIDVRDELVQMAHGALTAAVEDLGVGAELRSVDRRAATD</sequence>
<keyword evidence="2" id="KW-1185">Reference proteome</keyword>
<evidence type="ECO:0000313" key="2">
    <source>
        <dbReference type="Proteomes" id="UP000292881"/>
    </source>
</evidence>
<name>A0A4Q2JJ53_9MICO</name>
<proteinExistence type="predicted"/>
<evidence type="ECO:0000313" key="1">
    <source>
        <dbReference type="EMBL" id="RXZ48081.1"/>
    </source>
</evidence>
<dbReference type="RefSeq" id="WP_129234473.1">
    <property type="nucleotide sequence ID" value="NZ_SDPL01000131.1"/>
</dbReference>
<accession>A0A4Q2JJ53</accession>
<organism evidence="1 2">
    <name type="scientific">Agromyces binzhouensis</name>
    <dbReference type="NCBI Taxonomy" id="1817495"/>
    <lineage>
        <taxon>Bacteria</taxon>
        <taxon>Bacillati</taxon>
        <taxon>Actinomycetota</taxon>
        <taxon>Actinomycetes</taxon>
        <taxon>Micrococcales</taxon>
        <taxon>Microbacteriaceae</taxon>
        <taxon>Agromyces</taxon>
    </lineage>
</organism>
<protein>
    <submittedName>
        <fullName evidence="1">Uncharacterized protein</fullName>
    </submittedName>
</protein>
<dbReference type="AlphaFoldDB" id="A0A4Q2JJ53"/>
<gene>
    <name evidence="1" type="ORF">ESO86_08310</name>
</gene>
<reference evidence="1 2" key="1">
    <citation type="submission" date="2019-01" db="EMBL/GenBank/DDBJ databases">
        <authorList>
            <person name="Li J."/>
        </authorList>
    </citation>
    <scope>NUCLEOTIDE SEQUENCE [LARGE SCALE GENOMIC DNA]</scope>
    <source>
        <strain evidence="1 2">CGMCC 4.7180</strain>
    </source>
</reference>